<gene>
    <name evidence="11" type="ORF">KC678_04975</name>
</gene>
<dbReference type="GO" id="GO:0006438">
    <property type="term" value="P:valyl-tRNA aminoacylation"/>
    <property type="evidence" value="ECO:0007669"/>
    <property type="project" value="UniProtKB-UniRule"/>
</dbReference>
<evidence type="ECO:0000256" key="7">
    <source>
        <dbReference type="ARBA" id="ARBA00047552"/>
    </source>
</evidence>
<feature type="domain" description="Aminoacyl-tRNA synthetase class Ia" evidence="9">
    <location>
        <begin position="30"/>
        <end position="604"/>
    </location>
</feature>
<dbReference type="GO" id="GO:0005829">
    <property type="term" value="C:cytosol"/>
    <property type="evidence" value="ECO:0007669"/>
    <property type="project" value="TreeGrafter"/>
</dbReference>
<comment type="caution">
    <text evidence="11">The sequence shown here is derived from an EMBL/GenBank/DDBJ whole genome shotgun (WGS) entry which is preliminary data.</text>
</comment>
<dbReference type="Pfam" id="PF08264">
    <property type="entry name" value="Anticodon_1"/>
    <property type="match status" value="1"/>
</dbReference>
<dbReference type="InterPro" id="IPR009008">
    <property type="entry name" value="Val/Leu/Ile-tRNA-synth_edit"/>
</dbReference>
<comment type="catalytic activity">
    <reaction evidence="7">
        <text>tRNA(Val) + L-valine + ATP = L-valyl-tRNA(Val) + AMP + diphosphate</text>
        <dbReference type="Rhea" id="RHEA:10704"/>
        <dbReference type="Rhea" id="RHEA-COMP:9672"/>
        <dbReference type="Rhea" id="RHEA-COMP:9708"/>
        <dbReference type="ChEBI" id="CHEBI:30616"/>
        <dbReference type="ChEBI" id="CHEBI:33019"/>
        <dbReference type="ChEBI" id="CHEBI:57762"/>
        <dbReference type="ChEBI" id="CHEBI:78442"/>
        <dbReference type="ChEBI" id="CHEBI:78537"/>
        <dbReference type="ChEBI" id="CHEBI:456215"/>
        <dbReference type="EC" id="6.1.1.9"/>
    </reaction>
</comment>
<dbReference type="EC" id="6.1.1.9" evidence="1 8"/>
<dbReference type="GO" id="GO:0002161">
    <property type="term" value="F:aminoacyl-tRNA deacylase activity"/>
    <property type="evidence" value="ECO:0007669"/>
    <property type="project" value="InterPro"/>
</dbReference>
<sequence length="781" mass="91089">EHEEKILKNWLDKKMYKPEFNPETSEVMSTEEMKNDKRTPWSLICPPPNAYGRPHIGNLSGYAYQDAMARYQRMQGKKVLMVSGKDHAGLEGEGVFVREVLEKKKIRKFDLDREEFYNMMMEFNQGNMKKALKDEQEIGLSADFDRNIFTLDERIVDIVLSTFVKMFDDGMIYKGVRIINWDSKARSTLADNQCERLEREGTIYNLQYKLANDETYKHYELDEKGKVIITNYELRDYIEVATTRPETMFGDTAVAVNPTDKRYSDLIGKKVIIPLANREIPVITSHRVEKDFGTGALKITPAHALDDYYIMMEWNENNPDKQIGYVNVIGQDIQLHGPVPEKYKGQVYMKVLPEIIKDLEESGALVKTEKLMQNVLISERTKAIVEPMMSSQWFVEVESLKEPVMNMVKSGKTKIHPENMEKAFYTWMENLRDWAISRSLWWGYRMPVWYAGSVEERIDDEGKIQSVIDVNGEWVELDPMNSEHMKVQLESPGENWIQDDNVLDTWFSSGQWPFATLTVFGLMDTFYPTDVMETGFDILENWVSRMMMFSHITQDDIPFKDVYLHGLVKGTDGQKMSKSKGNLVNIDEVREQYGTDAVRMVYFYQNSAGASYSMTFDKLKNFKQFNNKIWNASKFVLMNLEDMKEEDESVYNLNESDLKIDEVKALFKHVVETKEHVTKNIDDFEFGLATSNLYQNFWHEFADIHVEALKPFIYTFKDKETGEIISEPNPAEKREAQKVLLFALKTYLKMLHPFIPFVTEAIWQAVPKQEGDYESLLYTKW</sequence>
<feature type="non-terminal residue" evidence="11">
    <location>
        <position position="1"/>
    </location>
</feature>
<dbReference type="PANTHER" id="PTHR11946:SF93">
    <property type="entry name" value="VALINE--TRNA LIGASE, CHLOROPLASTIC_MITOCHONDRIAL 2"/>
    <property type="match status" value="1"/>
</dbReference>
<reference evidence="11" key="1">
    <citation type="submission" date="2020-04" db="EMBL/GenBank/DDBJ databases">
        <authorList>
            <person name="Zhang T."/>
        </authorList>
    </citation>
    <scope>NUCLEOTIDE SEQUENCE</scope>
    <source>
        <strain evidence="11">HKST-UBA13</strain>
    </source>
</reference>
<dbReference type="GO" id="GO:0004832">
    <property type="term" value="F:valine-tRNA ligase activity"/>
    <property type="evidence" value="ECO:0007669"/>
    <property type="project" value="UniProtKB-UniRule"/>
</dbReference>
<dbReference type="Gene3D" id="3.90.740.10">
    <property type="entry name" value="Valyl/Leucyl/Isoleucyl-tRNA synthetase, editing domain"/>
    <property type="match status" value="2"/>
</dbReference>
<name>A0A955L2A8_9BACT</name>
<dbReference type="CDD" id="cd07962">
    <property type="entry name" value="Anticodon_Ia_Val"/>
    <property type="match status" value="1"/>
</dbReference>
<keyword evidence="2 11" id="KW-0436">Ligase</keyword>
<evidence type="ECO:0000259" key="9">
    <source>
        <dbReference type="Pfam" id="PF00133"/>
    </source>
</evidence>
<dbReference type="InterPro" id="IPR014729">
    <property type="entry name" value="Rossmann-like_a/b/a_fold"/>
</dbReference>
<evidence type="ECO:0000256" key="5">
    <source>
        <dbReference type="ARBA" id="ARBA00022917"/>
    </source>
</evidence>
<proteinExistence type="predicted"/>
<dbReference type="AlphaFoldDB" id="A0A955L2A8"/>
<dbReference type="NCBIfam" id="TIGR00422">
    <property type="entry name" value="valS"/>
    <property type="match status" value="1"/>
</dbReference>
<dbReference type="Pfam" id="PF00133">
    <property type="entry name" value="tRNA-synt_1"/>
    <property type="match status" value="1"/>
</dbReference>
<dbReference type="PANTHER" id="PTHR11946">
    <property type="entry name" value="VALYL-TRNA SYNTHETASES"/>
    <property type="match status" value="1"/>
</dbReference>
<dbReference type="EMBL" id="JAGQLJ010000139">
    <property type="protein sequence ID" value="MCA9381593.1"/>
    <property type="molecule type" value="Genomic_DNA"/>
</dbReference>
<dbReference type="InterPro" id="IPR013155">
    <property type="entry name" value="M/V/L/I-tRNA-synth_anticd-bd"/>
</dbReference>
<keyword evidence="3" id="KW-0547">Nucleotide-binding</keyword>
<evidence type="ECO:0000256" key="6">
    <source>
        <dbReference type="ARBA" id="ARBA00023146"/>
    </source>
</evidence>
<dbReference type="GO" id="GO:0005524">
    <property type="term" value="F:ATP binding"/>
    <property type="evidence" value="ECO:0007669"/>
    <property type="project" value="UniProtKB-KW"/>
</dbReference>
<evidence type="ECO:0000259" key="10">
    <source>
        <dbReference type="Pfam" id="PF08264"/>
    </source>
</evidence>
<evidence type="ECO:0000313" key="11">
    <source>
        <dbReference type="EMBL" id="MCA9381593.1"/>
    </source>
</evidence>
<dbReference type="Proteomes" id="UP000775877">
    <property type="component" value="Unassembled WGS sequence"/>
</dbReference>
<dbReference type="InterPro" id="IPR009080">
    <property type="entry name" value="tRNAsynth_Ia_anticodon-bd"/>
</dbReference>
<keyword evidence="6" id="KW-0030">Aminoacyl-tRNA synthetase</keyword>
<evidence type="ECO:0000256" key="2">
    <source>
        <dbReference type="ARBA" id="ARBA00022598"/>
    </source>
</evidence>
<dbReference type="SUPFAM" id="SSF52374">
    <property type="entry name" value="Nucleotidylyl transferase"/>
    <property type="match status" value="1"/>
</dbReference>
<evidence type="ECO:0000256" key="1">
    <source>
        <dbReference type="ARBA" id="ARBA00013169"/>
    </source>
</evidence>
<dbReference type="Gene3D" id="3.40.50.620">
    <property type="entry name" value="HUPs"/>
    <property type="match status" value="2"/>
</dbReference>
<protein>
    <recommendedName>
        <fullName evidence="1 8">Valine--tRNA ligase</fullName>
        <ecNumber evidence="1 8">6.1.1.9</ecNumber>
    </recommendedName>
</protein>
<evidence type="ECO:0000313" key="12">
    <source>
        <dbReference type="Proteomes" id="UP000775877"/>
    </source>
</evidence>
<organism evidence="11 12">
    <name type="scientific">Candidatus Dojkabacteria bacterium</name>
    <dbReference type="NCBI Taxonomy" id="2099670"/>
    <lineage>
        <taxon>Bacteria</taxon>
        <taxon>Candidatus Dojkabacteria</taxon>
    </lineage>
</organism>
<dbReference type="SUPFAM" id="SSF50677">
    <property type="entry name" value="ValRS/IleRS/LeuRS editing domain"/>
    <property type="match status" value="1"/>
</dbReference>
<feature type="domain" description="Methionyl/Valyl/Leucyl/Isoleucyl-tRNA synthetase anticodon-binding" evidence="10">
    <location>
        <begin position="668"/>
        <end position="781"/>
    </location>
</feature>
<dbReference type="Gene3D" id="1.10.730.10">
    <property type="entry name" value="Isoleucyl-tRNA Synthetase, Domain 1"/>
    <property type="match status" value="1"/>
</dbReference>
<keyword evidence="4" id="KW-0067">ATP-binding</keyword>
<keyword evidence="5" id="KW-0648">Protein biosynthesis</keyword>
<dbReference type="PRINTS" id="PR00986">
    <property type="entry name" value="TRNASYNTHVAL"/>
</dbReference>
<evidence type="ECO:0000256" key="4">
    <source>
        <dbReference type="ARBA" id="ARBA00022840"/>
    </source>
</evidence>
<dbReference type="InterPro" id="IPR002303">
    <property type="entry name" value="Valyl-tRNA_ligase"/>
</dbReference>
<dbReference type="NCBIfam" id="NF004349">
    <property type="entry name" value="PRK05729.1"/>
    <property type="match status" value="1"/>
</dbReference>
<evidence type="ECO:0000256" key="8">
    <source>
        <dbReference type="NCBIfam" id="TIGR00422"/>
    </source>
</evidence>
<evidence type="ECO:0000256" key="3">
    <source>
        <dbReference type="ARBA" id="ARBA00022741"/>
    </source>
</evidence>
<dbReference type="InterPro" id="IPR002300">
    <property type="entry name" value="aa-tRNA-synth_Ia"/>
</dbReference>
<accession>A0A955L2A8</accession>
<reference evidence="11" key="2">
    <citation type="journal article" date="2021" name="Microbiome">
        <title>Successional dynamics and alternative stable states in a saline activated sludge microbial community over 9 years.</title>
        <authorList>
            <person name="Wang Y."/>
            <person name="Ye J."/>
            <person name="Ju F."/>
            <person name="Liu L."/>
            <person name="Boyd J.A."/>
            <person name="Deng Y."/>
            <person name="Parks D.H."/>
            <person name="Jiang X."/>
            <person name="Yin X."/>
            <person name="Woodcroft B.J."/>
            <person name="Tyson G.W."/>
            <person name="Hugenholtz P."/>
            <person name="Polz M.F."/>
            <person name="Zhang T."/>
        </authorList>
    </citation>
    <scope>NUCLEOTIDE SEQUENCE</scope>
    <source>
        <strain evidence="11">HKST-UBA13</strain>
    </source>
</reference>
<dbReference type="InterPro" id="IPR033705">
    <property type="entry name" value="Anticodon_Ia_Val"/>
</dbReference>
<dbReference type="SUPFAM" id="SSF47323">
    <property type="entry name" value="Anticodon-binding domain of a subclass of class I aminoacyl-tRNA synthetases"/>
    <property type="match status" value="1"/>
</dbReference>